<dbReference type="InterPro" id="IPR030395">
    <property type="entry name" value="GP_PDE_dom"/>
</dbReference>
<organism evidence="2 3">
    <name type="scientific">Thalassotalea piscium</name>
    <dbReference type="NCBI Taxonomy" id="1230533"/>
    <lineage>
        <taxon>Bacteria</taxon>
        <taxon>Pseudomonadati</taxon>
        <taxon>Pseudomonadota</taxon>
        <taxon>Gammaproteobacteria</taxon>
        <taxon>Alteromonadales</taxon>
        <taxon>Colwelliaceae</taxon>
        <taxon>Thalassotalea</taxon>
    </lineage>
</organism>
<dbReference type="Proteomes" id="UP000537141">
    <property type="component" value="Unassembled WGS sequence"/>
</dbReference>
<reference evidence="2 3" key="1">
    <citation type="submission" date="2020-08" db="EMBL/GenBank/DDBJ databases">
        <title>Genomic Encyclopedia of Type Strains, Phase IV (KMG-IV): sequencing the most valuable type-strain genomes for metagenomic binning, comparative biology and taxonomic classification.</title>
        <authorList>
            <person name="Goeker M."/>
        </authorList>
    </citation>
    <scope>NUCLEOTIDE SEQUENCE [LARGE SCALE GENOMIC DNA]</scope>
    <source>
        <strain evidence="2 3">DSM 26287</strain>
    </source>
</reference>
<evidence type="ECO:0000313" key="2">
    <source>
        <dbReference type="EMBL" id="MBB6542742.1"/>
    </source>
</evidence>
<comment type="caution">
    <text evidence="2">The sequence shown here is derived from an EMBL/GenBank/DDBJ whole genome shotgun (WGS) entry which is preliminary data.</text>
</comment>
<dbReference type="Gene3D" id="3.20.20.190">
    <property type="entry name" value="Phosphatidylinositol (PI) phosphodiesterase"/>
    <property type="match status" value="1"/>
</dbReference>
<evidence type="ECO:0000259" key="1">
    <source>
        <dbReference type="PROSITE" id="PS51704"/>
    </source>
</evidence>
<protein>
    <recommendedName>
        <fullName evidence="1">GP-PDE domain-containing protein</fullName>
    </recommendedName>
</protein>
<dbReference type="AlphaFoldDB" id="A0A7X0NFY1"/>
<feature type="domain" description="GP-PDE" evidence="1">
    <location>
        <begin position="60"/>
        <end position="305"/>
    </location>
</feature>
<dbReference type="GO" id="GO:0006629">
    <property type="term" value="P:lipid metabolic process"/>
    <property type="evidence" value="ECO:0007669"/>
    <property type="project" value="InterPro"/>
</dbReference>
<keyword evidence="3" id="KW-1185">Reference proteome</keyword>
<sequence>MIKTSRIILGVVAVFSLQACNQEHKELSCIDAVPAVEQGNVFFSGLAQPFSAFNYSNNPVGISCHNCYVENSSDETLAVIDTAIKSGADIIELDVVISNAEQPIISHDITTSGTLFAEVVANPILKQADQILYIELKDDITSEASVRHLLTLLKQQQSSTGEYSYFNSTRFTVIRHADGYETLSNVRDVLAEAEFLAIQPFVKLSRIYFPNKSVDVEQLYQCGYHMVEFDYRIGAKDINSYLAQTTTLGLASNVFTLDNNNFELVLADIDNVYDSITVEAKLKASSIANKTTSLFTKVKAFITNN</sequence>
<proteinExistence type="predicted"/>
<dbReference type="GO" id="GO:0008081">
    <property type="term" value="F:phosphoric diester hydrolase activity"/>
    <property type="evidence" value="ECO:0007669"/>
    <property type="project" value="InterPro"/>
</dbReference>
<accession>A0A7X0NFY1</accession>
<dbReference type="EMBL" id="JACHHU010000007">
    <property type="protein sequence ID" value="MBB6542742.1"/>
    <property type="molecule type" value="Genomic_DNA"/>
</dbReference>
<dbReference type="PROSITE" id="PS51704">
    <property type="entry name" value="GP_PDE"/>
    <property type="match status" value="1"/>
</dbReference>
<dbReference type="Pfam" id="PF03009">
    <property type="entry name" value="GDPD"/>
    <property type="match status" value="1"/>
</dbReference>
<dbReference type="InterPro" id="IPR017946">
    <property type="entry name" value="PLC-like_Pdiesterase_TIM-brl"/>
</dbReference>
<dbReference type="PROSITE" id="PS51257">
    <property type="entry name" value="PROKAR_LIPOPROTEIN"/>
    <property type="match status" value="1"/>
</dbReference>
<gene>
    <name evidence="2" type="ORF">HNQ55_001242</name>
</gene>
<dbReference type="RefSeq" id="WP_184423554.1">
    <property type="nucleotide sequence ID" value="NZ_AP027362.1"/>
</dbReference>
<dbReference type="SUPFAM" id="SSF51695">
    <property type="entry name" value="PLC-like phosphodiesterases"/>
    <property type="match status" value="1"/>
</dbReference>
<name>A0A7X0NFY1_9GAMM</name>
<evidence type="ECO:0000313" key="3">
    <source>
        <dbReference type="Proteomes" id="UP000537141"/>
    </source>
</evidence>